<dbReference type="STRING" id="357278.IV61_GL002291"/>
<dbReference type="GO" id="GO:0003700">
    <property type="term" value="F:DNA-binding transcription factor activity"/>
    <property type="evidence" value="ECO:0007669"/>
    <property type="project" value="InterPro"/>
</dbReference>
<dbReference type="Pfam" id="PF12802">
    <property type="entry name" value="MarR_2"/>
    <property type="match status" value="1"/>
</dbReference>
<accession>A0A0R1GUG5</accession>
<keyword evidence="2" id="KW-0238">DNA-binding</keyword>
<dbReference type="eggNOG" id="COG1846">
    <property type="taxonomic scope" value="Bacteria"/>
</dbReference>
<reference evidence="5 6" key="1">
    <citation type="journal article" date="2015" name="Genome Announc.">
        <title>Expanding the biotechnology potential of lactobacilli through comparative genomics of 213 strains and associated genera.</title>
        <authorList>
            <person name="Sun Z."/>
            <person name="Harris H.M."/>
            <person name="McCann A."/>
            <person name="Guo C."/>
            <person name="Argimon S."/>
            <person name="Zhang W."/>
            <person name="Yang X."/>
            <person name="Jeffery I.B."/>
            <person name="Cooney J.C."/>
            <person name="Kagawa T.F."/>
            <person name="Liu W."/>
            <person name="Song Y."/>
            <person name="Salvetti E."/>
            <person name="Wrobel A."/>
            <person name="Rasinkangas P."/>
            <person name="Parkhill J."/>
            <person name="Rea M.C."/>
            <person name="O'Sullivan O."/>
            <person name="Ritari J."/>
            <person name="Douillard F.P."/>
            <person name="Paul Ross R."/>
            <person name="Yang R."/>
            <person name="Briner A.E."/>
            <person name="Felis G.E."/>
            <person name="de Vos W.M."/>
            <person name="Barrangou R."/>
            <person name="Klaenhammer T.R."/>
            <person name="Caufield P.W."/>
            <person name="Cui Y."/>
            <person name="Zhang H."/>
            <person name="O'Toole P.W."/>
        </authorList>
    </citation>
    <scope>NUCLEOTIDE SEQUENCE [LARGE SCALE GENOMIC DNA]</scope>
    <source>
        <strain evidence="5 6">ATCC 53295</strain>
    </source>
</reference>
<proteinExistence type="predicted"/>
<dbReference type="InterPro" id="IPR023187">
    <property type="entry name" value="Tscrpt_reg_MarR-type_CS"/>
</dbReference>
<dbReference type="PATRIC" id="fig|1267003.4.peg.2400"/>
<evidence type="ECO:0000259" key="4">
    <source>
        <dbReference type="PROSITE" id="PS50995"/>
    </source>
</evidence>
<dbReference type="PROSITE" id="PS01117">
    <property type="entry name" value="HTH_MARR_1"/>
    <property type="match status" value="1"/>
</dbReference>
<comment type="caution">
    <text evidence="5">The sequence shown here is derived from an EMBL/GenBank/DDBJ whole genome shotgun (WGS) entry which is preliminary data.</text>
</comment>
<dbReference type="InterPro" id="IPR036388">
    <property type="entry name" value="WH-like_DNA-bd_sf"/>
</dbReference>
<keyword evidence="3" id="KW-0804">Transcription</keyword>
<dbReference type="SMART" id="SM00347">
    <property type="entry name" value="HTH_MARR"/>
    <property type="match status" value="1"/>
</dbReference>
<evidence type="ECO:0000256" key="1">
    <source>
        <dbReference type="ARBA" id="ARBA00023015"/>
    </source>
</evidence>
<dbReference type="PANTHER" id="PTHR33164:SF43">
    <property type="entry name" value="HTH-TYPE TRANSCRIPTIONAL REPRESSOR YETL"/>
    <property type="match status" value="1"/>
</dbReference>
<dbReference type="Proteomes" id="UP000051176">
    <property type="component" value="Unassembled WGS sequence"/>
</dbReference>
<evidence type="ECO:0000313" key="5">
    <source>
        <dbReference type="EMBL" id="KRK37663.1"/>
    </source>
</evidence>
<gene>
    <name evidence="5" type="ORF">FD07_GL002271</name>
</gene>
<dbReference type="InterPro" id="IPR036390">
    <property type="entry name" value="WH_DNA-bd_sf"/>
</dbReference>
<dbReference type="EMBL" id="AZCZ01000009">
    <property type="protein sequence ID" value="KRK37663.1"/>
    <property type="molecule type" value="Genomic_DNA"/>
</dbReference>
<dbReference type="Gene3D" id="1.10.10.10">
    <property type="entry name" value="Winged helix-like DNA-binding domain superfamily/Winged helix DNA-binding domain"/>
    <property type="match status" value="1"/>
</dbReference>
<evidence type="ECO:0000313" key="6">
    <source>
        <dbReference type="Proteomes" id="UP000051176"/>
    </source>
</evidence>
<dbReference type="InterPro" id="IPR039422">
    <property type="entry name" value="MarR/SlyA-like"/>
</dbReference>
<name>A0A0R1GUG5_9LACO</name>
<evidence type="ECO:0000256" key="3">
    <source>
        <dbReference type="ARBA" id="ARBA00023163"/>
    </source>
</evidence>
<sequence>MMNTMAKSKVVHAESFFESYMELKRELEKSATRFQRAMGISVDQYAILHHILENPGKLTSATVADSRGISRAAVSRGISQLIRRGYVLQSYQSSDRRVRPLSLTTSGEELEMMCHDLLIKSAKIMSETPLSAEGSQFTVGELTQMLASATAQLTPEAPEE</sequence>
<dbReference type="GO" id="GO:0006950">
    <property type="term" value="P:response to stress"/>
    <property type="evidence" value="ECO:0007669"/>
    <property type="project" value="TreeGrafter"/>
</dbReference>
<organism evidence="5 6">
    <name type="scientific">Levilactobacillus parabrevis ATCC 53295</name>
    <dbReference type="NCBI Taxonomy" id="1267003"/>
    <lineage>
        <taxon>Bacteria</taxon>
        <taxon>Bacillati</taxon>
        <taxon>Bacillota</taxon>
        <taxon>Bacilli</taxon>
        <taxon>Lactobacillales</taxon>
        <taxon>Lactobacillaceae</taxon>
        <taxon>Levilactobacillus</taxon>
    </lineage>
</organism>
<keyword evidence="1" id="KW-0805">Transcription regulation</keyword>
<dbReference type="PROSITE" id="PS50995">
    <property type="entry name" value="HTH_MARR_2"/>
    <property type="match status" value="1"/>
</dbReference>
<dbReference type="AlphaFoldDB" id="A0A0R1GUG5"/>
<evidence type="ECO:0000256" key="2">
    <source>
        <dbReference type="ARBA" id="ARBA00023125"/>
    </source>
</evidence>
<feature type="domain" description="HTH marR-type" evidence="4">
    <location>
        <begin position="13"/>
        <end position="151"/>
    </location>
</feature>
<dbReference type="PANTHER" id="PTHR33164">
    <property type="entry name" value="TRANSCRIPTIONAL REGULATOR, MARR FAMILY"/>
    <property type="match status" value="1"/>
</dbReference>
<protein>
    <submittedName>
        <fullName evidence="5">Transcriptional regulator</fullName>
    </submittedName>
</protein>
<dbReference type="GO" id="GO:0003677">
    <property type="term" value="F:DNA binding"/>
    <property type="evidence" value="ECO:0007669"/>
    <property type="project" value="UniProtKB-KW"/>
</dbReference>
<dbReference type="SUPFAM" id="SSF46785">
    <property type="entry name" value="Winged helix' DNA-binding domain"/>
    <property type="match status" value="1"/>
</dbReference>
<dbReference type="InterPro" id="IPR000835">
    <property type="entry name" value="HTH_MarR-typ"/>
</dbReference>
<keyword evidence="6" id="KW-1185">Reference proteome</keyword>